<evidence type="ECO:0000256" key="5">
    <source>
        <dbReference type="ARBA" id="ARBA00037900"/>
    </source>
</evidence>
<evidence type="ECO:0000256" key="1">
    <source>
        <dbReference type="ARBA" id="ARBA00006336"/>
    </source>
</evidence>
<comment type="similarity">
    <text evidence="1">Belongs to the isochorismatase family.</text>
</comment>
<dbReference type="InterPro" id="IPR052347">
    <property type="entry name" value="Isochorismatase_Nicotinamidase"/>
</dbReference>
<dbReference type="PANTHER" id="PTHR11080:SF2">
    <property type="entry name" value="LD05707P"/>
    <property type="match status" value="1"/>
</dbReference>
<evidence type="ECO:0000313" key="10">
    <source>
        <dbReference type="Proteomes" id="UP000039046"/>
    </source>
</evidence>
<dbReference type="PANTHER" id="PTHR11080">
    <property type="entry name" value="PYRAZINAMIDASE/NICOTINAMIDASE"/>
    <property type="match status" value="1"/>
</dbReference>
<comment type="pathway">
    <text evidence="5">Cofactor biosynthesis; nicotinate biosynthesis; nicotinate from nicotinamide: step 1/1.</text>
</comment>
<accession>A0A0A1TQU2</accession>
<dbReference type="GO" id="GO:0008936">
    <property type="term" value="F:nicotinamidase activity"/>
    <property type="evidence" value="ECO:0007669"/>
    <property type="project" value="UniProtKB-EC"/>
</dbReference>
<dbReference type="OrthoDB" id="3341310at2759"/>
<keyword evidence="2" id="KW-0662">Pyridine nucleotide biosynthesis</keyword>
<keyword evidence="10" id="KW-1185">Reference proteome</keyword>
<dbReference type="Proteomes" id="UP000039046">
    <property type="component" value="Unassembled WGS sequence"/>
</dbReference>
<dbReference type="Pfam" id="PF00857">
    <property type="entry name" value="Isochorismatase"/>
    <property type="match status" value="1"/>
</dbReference>
<reference evidence="9 10" key="1">
    <citation type="journal article" date="2015" name="Genome Announc.">
        <title>Draft Genome Sequence and Gene Annotation of the Entomopathogenic Fungus Verticillium hemipterigenum.</title>
        <authorList>
            <person name="Horn F."/>
            <person name="Habel A."/>
            <person name="Scharf D.H."/>
            <person name="Dworschak J."/>
            <person name="Brakhage A.A."/>
            <person name="Guthke R."/>
            <person name="Hertweck C."/>
            <person name="Linde J."/>
        </authorList>
    </citation>
    <scope>NUCLEOTIDE SEQUENCE [LARGE SCALE GENOMIC DNA]</scope>
</reference>
<dbReference type="EMBL" id="CDHN01000006">
    <property type="protein sequence ID" value="CEJ94315.1"/>
    <property type="molecule type" value="Genomic_DNA"/>
</dbReference>
<protein>
    <recommendedName>
        <fullName evidence="6">nicotinamidase</fullName>
        <ecNumber evidence="6">3.5.1.19</ecNumber>
    </recommendedName>
    <alternativeName>
        <fullName evidence="7">Nicotinamide deamidase</fullName>
    </alternativeName>
</protein>
<dbReference type="EC" id="3.5.1.19" evidence="6"/>
<sequence>MAFKPALIVVDFQEDFCPPHGTLAVPDGRAIAPTINALLALPFTIKLATRDWHPLTHVSFAANHPGTEPYTSTTTISHATKPSYQTTLWPVHCVQNTPGAELVPELQVAHLHGIVDKGMVADREMYSAFYDPFGESGSGLVEMLRDSGVTHAYVVGLASDYCVKATALHARDEGLVTYIVEDATRPVFPEAWPAEREKLVAEGIVMIDSVGDEVERVRQL</sequence>
<dbReference type="GO" id="GO:0046872">
    <property type="term" value="F:metal ion binding"/>
    <property type="evidence" value="ECO:0007669"/>
    <property type="project" value="UniProtKB-KW"/>
</dbReference>
<keyword evidence="3" id="KW-0479">Metal-binding</keyword>
<dbReference type="InterPro" id="IPR000868">
    <property type="entry name" value="Isochorismatase-like_dom"/>
</dbReference>
<dbReference type="STRING" id="1531966.A0A0A1TQU2"/>
<evidence type="ECO:0000259" key="8">
    <source>
        <dbReference type="Pfam" id="PF00857"/>
    </source>
</evidence>
<evidence type="ECO:0000313" key="9">
    <source>
        <dbReference type="EMBL" id="CEJ94315.1"/>
    </source>
</evidence>
<dbReference type="AlphaFoldDB" id="A0A0A1TQU2"/>
<dbReference type="GO" id="GO:0019363">
    <property type="term" value="P:pyridine nucleotide biosynthetic process"/>
    <property type="evidence" value="ECO:0007669"/>
    <property type="project" value="UniProtKB-KW"/>
</dbReference>
<feature type="domain" description="Isochorismatase-like" evidence="8">
    <location>
        <begin position="6"/>
        <end position="208"/>
    </location>
</feature>
<evidence type="ECO:0000256" key="6">
    <source>
        <dbReference type="ARBA" id="ARBA00039017"/>
    </source>
</evidence>
<dbReference type="Gene3D" id="3.40.50.850">
    <property type="entry name" value="Isochorismatase-like"/>
    <property type="match status" value="1"/>
</dbReference>
<proteinExistence type="inferred from homology"/>
<dbReference type="CDD" id="cd01011">
    <property type="entry name" value="nicotinamidase"/>
    <property type="match status" value="1"/>
</dbReference>
<dbReference type="InterPro" id="IPR036380">
    <property type="entry name" value="Isochorismatase-like_sf"/>
</dbReference>
<organism evidence="9 10">
    <name type="scientific">[Torrubiella] hemipterigena</name>
    <dbReference type="NCBI Taxonomy" id="1531966"/>
    <lineage>
        <taxon>Eukaryota</taxon>
        <taxon>Fungi</taxon>
        <taxon>Dikarya</taxon>
        <taxon>Ascomycota</taxon>
        <taxon>Pezizomycotina</taxon>
        <taxon>Sordariomycetes</taxon>
        <taxon>Hypocreomycetidae</taxon>
        <taxon>Hypocreales</taxon>
        <taxon>Clavicipitaceae</taxon>
        <taxon>Clavicipitaceae incertae sedis</taxon>
        <taxon>'Torrubiella' clade</taxon>
    </lineage>
</organism>
<dbReference type="HOGENOM" id="CLU_068979_13_0_1"/>
<dbReference type="SUPFAM" id="SSF52499">
    <property type="entry name" value="Isochorismatase-like hydrolases"/>
    <property type="match status" value="1"/>
</dbReference>
<evidence type="ECO:0000256" key="2">
    <source>
        <dbReference type="ARBA" id="ARBA00022642"/>
    </source>
</evidence>
<keyword evidence="4" id="KW-0378">Hydrolase</keyword>
<gene>
    <name evidence="9" type="ORF">VHEMI09855</name>
</gene>
<name>A0A0A1TQU2_9HYPO</name>
<evidence type="ECO:0000256" key="3">
    <source>
        <dbReference type="ARBA" id="ARBA00022723"/>
    </source>
</evidence>
<evidence type="ECO:0000256" key="4">
    <source>
        <dbReference type="ARBA" id="ARBA00022801"/>
    </source>
</evidence>
<evidence type="ECO:0000256" key="7">
    <source>
        <dbReference type="ARBA" id="ARBA00043224"/>
    </source>
</evidence>